<dbReference type="GO" id="GO:0004180">
    <property type="term" value="F:carboxypeptidase activity"/>
    <property type="evidence" value="ECO:0007669"/>
    <property type="project" value="UniProtKB-KW"/>
</dbReference>
<comment type="subcellular location">
    <subcellularLocation>
        <location evidence="1">Cell outer membrane</location>
    </subcellularLocation>
</comment>
<keyword evidence="3" id="KW-0998">Cell outer membrane</keyword>
<keyword evidence="5" id="KW-0645">Protease</keyword>
<dbReference type="Pfam" id="PF13620">
    <property type="entry name" value="CarboxypepD_reg"/>
    <property type="match status" value="1"/>
</dbReference>
<dbReference type="AlphaFoldDB" id="A0A8X8IFH3"/>
<dbReference type="Pfam" id="PF14905">
    <property type="entry name" value="OMP_b-brl_3"/>
    <property type="match status" value="1"/>
</dbReference>
<organism evidence="5 6">
    <name type="scientific">Hydrobacter penzbergensis</name>
    <dbReference type="NCBI Taxonomy" id="1235997"/>
    <lineage>
        <taxon>Bacteria</taxon>
        <taxon>Pseudomonadati</taxon>
        <taxon>Bacteroidota</taxon>
        <taxon>Chitinophagia</taxon>
        <taxon>Chitinophagales</taxon>
        <taxon>Chitinophagaceae</taxon>
        <taxon>Hydrobacter</taxon>
    </lineage>
</organism>
<sequence>MYRFLIFFLFIGTTIRDVSAQGTVSGIVLEAKTGKSISRASVQLRRMGDSAKQYAMAADKDGNFSFSKLGLGYYRLTVQSIGFSKLQIDSIVLRADRTDINLGEMMMHELSSLLNEVIVYAEKPLIENRDGKISYNVSESPLGNGSNASELLKNMPLINVNSDGTILLRGKEPLILMDEKPTNLNAQQLAELLESLPANVIEKVEIMVNPPPEYATYPGGVINIVTKKGRVGIYGRLSASAGSRGESSVSSNFSYRSAQLNVNANAGVGWLEARGNSYSHRQNIYKDSVNYFYSQSSYVNRSTMPNMRLQTDYDPDKQNSLSFVYQGYMNYSDNSNTTFYTNLDSLLHVYKASSRSNHYDGSGYSHGIYGSYQWKGKNPVEKLQLYTGYNLGKNENNRDFYQQFLQPDFLPTGIDSTQSQFFDTYTTSWYARLNYNKPLNDTGTTFLTSGAAYSSNSFHNVLNTDFLRKSDNQYIRNDLLSNNFYFDQDIFTLRAGLVVSLPMRWRLITGVQAEHSGTTFHFIKGNAPDANNGYWRLLPNATLRKDITRELNMALVFRETIRRPGMVELNPSIDYSDPYNIRFGNPYLQPSLIDNFDLNIGYNQRKFNINASLGYNRIKNVFNSIRTLVDSGKTQISYQNISDQNEYIASIWTGITLSQSLRVNISSGYNYNQYDARMKQLYRYNDGGSFYSGLNFSYTPDKLTMIEGSTRYSSFASPQGRSRTNMSMSFGVQRKFFNRKLIVGVAAIDPLGLLQYNGYTYAPNFIIQSQSRSNTRNFRITVSYQLNKTIIKRKLSEEQQKEALEKVQHKS</sequence>
<keyword evidence="2" id="KW-0472">Membrane</keyword>
<reference evidence="5 6" key="1">
    <citation type="submission" date="2016-10" db="EMBL/GenBank/DDBJ databases">
        <authorList>
            <person name="Varghese N."/>
            <person name="Submissions S."/>
        </authorList>
    </citation>
    <scope>NUCLEOTIDE SEQUENCE [LARGE SCALE GENOMIC DNA]</scope>
    <source>
        <strain evidence="5 6">DSM 25353</strain>
    </source>
</reference>
<gene>
    <name evidence="5" type="ORF">SAMN05444410_11938</name>
</gene>
<keyword evidence="5" id="KW-0378">Hydrolase</keyword>
<dbReference type="GO" id="GO:0009279">
    <property type="term" value="C:cell outer membrane"/>
    <property type="evidence" value="ECO:0007669"/>
    <property type="project" value="UniProtKB-SubCell"/>
</dbReference>
<evidence type="ECO:0000313" key="5">
    <source>
        <dbReference type="EMBL" id="SDX54008.1"/>
    </source>
</evidence>
<dbReference type="InterPro" id="IPR037066">
    <property type="entry name" value="Plug_dom_sf"/>
</dbReference>
<dbReference type="InterPro" id="IPR008969">
    <property type="entry name" value="CarboxyPept-like_regulatory"/>
</dbReference>
<dbReference type="SUPFAM" id="SSF56935">
    <property type="entry name" value="Porins"/>
    <property type="match status" value="1"/>
</dbReference>
<name>A0A8X8IFH3_9BACT</name>
<keyword evidence="6" id="KW-1185">Reference proteome</keyword>
<protein>
    <submittedName>
        <fullName evidence="5">Carboxypeptidase regulatory-like domain-containing protein</fullName>
    </submittedName>
</protein>
<dbReference type="Gene3D" id="2.170.130.10">
    <property type="entry name" value="TonB-dependent receptor, plug domain"/>
    <property type="match status" value="1"/>
</dbReference>
<evidence type="ECO:0000256" key="3">
    <source>
        <dbReference type="ARBA" id="ARBA00023237"/>
    </source>
</evidence>
<dbReference type="Proteomes" id="UP000198711">
    <property type="component" value="Unassembled WGS sequence"/>
</dbReference>
<dbReference type="RefSeq" id="WP_092726613.1">
    <property type="nucleotide sequence ID" value="NZ_FNNO01000019.1"/>
</dbReference>
<accession>A0A8X8IFH3</accession>
<dbReference type="EMBL" id="FNNO01000019">
    <property type="protein sequence ID" value="SDX54008.1"/>
    <property type="molecule type" value="Genomic_DNA"/>
</dbReference>
<dbReference type="InterPro" id="IPR036942">
    <property type="entry name" value="Beta-barrel_TonB_sf"/>
</dbReference>
<evidence type="ECO:0000256" key="2">
    <source>
        <dbReference type="ARBA" id="ARBA00023136"/>
    </source>
</evidence>
<dbReference type="Gene3D" id="2.40.170.20">
    <property type="entry name" value="TonB-dependent receptor, beta-barrel domain"/>
    <property type="match status" value="1"/>
</dbReference>
<keyword evidence="5" id="KW-0121">Carboxypeptidase</keyword>
<dbReference type="Gene3D" id="2.60.40.1120">
    <property type="entry name" value="Carboxypeptidase-like, regulatory domain"/>
    <property type="match status" value="1"/>
</dbReference>
<dbReference type="SUPFAM" id="SSF49464">
    <property type="entry name" value="Carboxypeptidase regulatory domain-like"/>
    <property type="match status" value="1"/>
</dbReference>
<dbReference type="InterPro" id="IPR041700">
    <property type="entry name" value="OMP_b-brl_3"/>
</dbReference>
<comment type="caution">
    <text evidence="5">The sequence shown here is derived from an EMBL/GenBank/DDBJ whole genome shotgun (WGS) entry which is preliminary data.</text>
</comment>
<feature type="domain" description="Outer membrane protein beta-barrel" evidence="4">
    <location>
        <begin position="377"/>
        <end position="784"/>
    </location>
</feature>
<proteinExistence type="predicted"/>
<evidence type="ECO:0000256" key="1">
    <source>
        <dbReference type="ARBA" id="ARBA00004442"/>
    </source>
</evidence>
<evidence type="ECO:0000259" key="4">
    <source>
        <dbReference type="Pfam" id="PF14905"/>
    </source>
</evidence>
<evidence type="ECO:0000313" key="6">
    <source>
        <dbReference type="Proteomes" id="UP000198711"/>
    </source>
</evidence>